<feature type="compositionally biased region" description="Basic and acidic residues" evidence="1">
    <location>
        <begin position="49"/>
        <end position="58"/>
    </location>
</feature>
<dbReference type="Proteomes" id="UP000076532">
    <property type="component" value="Unassembled WGS sequence"/>
</dbReference>
<keyword evidence="3" id="KW-1185">Reference proteome</keyword>
<dbReference type="OrthoDB" id="5599163at2759"/>
<feature type="non-terminal residue" evidence="2">
    <location>
        <position position="1"/>
    </location>
</feature>
<reference evidence="2 3" key="1">
    <citation type="journal article" date="2016" name="Mol. Biol. Evol.">
        <title>Comparative Genomics of Early-Diverging Mushroom-Forming Fungi Provides Insights into the Origins of Lignocellulose Decay Capabilities.</title>
        <authorList>
            <person name="Nagy L.G."/>
            <person name="Riley R."/>
            <person name="Tritt A."/>
            <person name="Adam C."/>
            <person name="Daum C."/>
            <person name="Floudas D."/>
            <person name="Sun H."/>
            <person name="Yadav J.S."/>
            <person name="Pangilinan J."/>
            <person name="Larsson K.H."/>
            <person name="Matsuura K."/>
            <person name="Barry K."/>
            <person name="Labutti K."/>
            <person name="Kuo R."/>
            <person name="Ohm R.A."/>
            <person name="Bhattacharya S.S."/>
            <person name="Shirouzu T."/>
            <person name="Yoshinaga Y."/>
            <person name="Martin F.M."/>
            <person name="Grigoriev I.V."/>
            <person name="Hibbett D.S."/>
        </authorList>
    </citation>
    <scope>NUCLEOTIDE SEQUENCE [LARGE SCALE GENOMIC DNA]</scope>
    <source>
        <strain evidence="2 3">CBS 109695</strain>
    </source>
</reference>
<accession>A0A166CUU5</accession>
<organism evidence="2 3">
    <name type="scientific">Athelia psychrophila</name>
    <dbReference type="NCBI Taxonomy" id="1759441"/>
    <lineage>
        <taxon>Eukaryota</taxon>
        <taxon>Fungi</taxon>
        <taxon>Dikarya</taxon>
        <taxon>Basidiomycota</taxon>
        <taxon>Agaricomycotina</taxon>
        <taxon>Agaricomycetes</taxon>
        <taxon>Agaricomycetidae</taxon>
        <taxon>Atheliales</taxon>
        <taxon>Atheliaceae</taxon>
        <taxon>Athelia</taxon>
    </lineage>
</organism>
<proteinExistence type="predicted"/>
<dbReference type="EMBL" id="KV417624">
    <property type="protein sequence ID" value="KZP14024.1"/>
    <property type="molecule type" value="Genomic_DNA"/>
</dbReference>
<name>A0A166CUU5_9AGAM</name>
<feature type="region of interest" description="Disordered" evidence="1">
    <location>
        <begin position="31"/>
        <end position="58"/>
    </location>
</feature>
<gene>
    <name evidence="2" type="ORF">FIBSPDRAFT_752507</name>
</gene>
<evidence type="ECO:0000313" key="3">
    <source>
        <dbReference type="Proteomes" id="UP000076532"/>
    </source>
</evidence>
<protein>
    <submittedName>
        <fullName evidence="2">Uncharacterized protein</fullName>
    </submittedName>
</protein>
<dbReference type="AlphaFoldDB" id="A0A166CUU5"/>
<evidence type="ECO:0000313" key="2">
    <source>
        <dbReference type="EMBL" id="KZP14024.1"/>
    </source>
</evidence>
<sequence>VFTAYKTVDRKIKPVPATFPESARVVRTIPTDPLPTLPALSPKPNSLTPKDEALLNTN</sequence>
<evidence type="ECO:0000256" key="1">
    <source>
        <dbReference type="SAM" id="MobiDB-lite"/>
    </source>
</evidence>